<dbReference type="EMBL" id="BARS01003827">
    <property type="protein sequence ID" value="GAF68883.1"/>
    <property type="molecule type" value="Genomic_DNA"/>
</dbReference>
<gene>
    <name evidence="1" type="ORF">S01H1_07421</name>
</gene>
<dbReference type="AlphaFoldDB" id="X0RJB5"/>
<comment type="caution">
    <text evidence="1">The sequence shown here is derived from an EMBL/GenBank/DDBJ whole genome shotgun (WGS) entry which is preliminary data.</text>
</comment>
<protein>
    <submittedName>
        <fullName evidence="1">Uncharacterized protein</fullName>
    </submittedName>
</protein>
<proteinExistence type="predicted"/>
<organism evidence="1">
    <name type="scientific">marine sediment metagenome</name>
    <dbReference type="NCBI Taxonomy" id="412755"/>
    <lineage>
        <taxon>unclassified sequences</taxon>
        <taxon>metagenomes</taxon>
        <taxon>ecological metagenomes</taxon>
    </lineage>
</organism>
<name>X0RJB5_9ZZZZ</name>
<evidence type="ECO:0000313" key="1">
    <source>
        <dbReference type="EMBL" id="GAF68883.1"/>
    </source>
</evidence>
<reference evidence="1" key="1">
    <citation type="journal article" date="2014" name="Front. Microbiol.">
        <title>High frequency of phylogenetically diverse reductive dehalogenase-homologous genes in deep subseafloor sedimentary metagenomes.</title>
        <authorList>
            <person name="Kawai M."/>
            <person name="Futagami T."/>
            <person name="Toyoda A."/>
            <person name="Takaki Y."/>
            <person name="Nishi S."/>
            <person name="Hori S."/>
            <person name="Arai W."/>
            <person name="Tsubouchi T."/>
            <person name="Morono Y."/>
            <person name="Uchiyama I."/>
            <person name="Ito T."/>
            <person name="Fujiyama A."/>
            <person name="Inagaki F."/>
            <person name="Takami H."/>
        </authorList>
    </citation>
    <scope>NUCLEOTIDE SEQUENCE</scope>
    <source>
        <strain evidence="1">Expedition CK06-06</strain>
    </source>
</reference>
<accession>X0RJB5</accession>
<sequence length="63" mass="7582">PKEQGIAQWGTVYFDCLQVCEPMCVDEWEGRRRYGPDGDLNHDCIVDYKDLKMMVEDWLRDRR</sequence>
<feature type="non-terminal residue" evidence="1">
    <location>
        <position position="1"/>
    </location>
</feature>